<dbReference type="EMBL" id="CP065592">
    <property type="protein sequence ID" value="QPQ54363.1"/>
    <property type="molecule type" value="Genomic_DNA"/>
</dbReference>
<accession>A0A7T2GIX2</accession>
<keyword evidence="2" id="KW-1185">Reference proteome</keyword>
<gene>
    <name evidence="1" type="ORF">IC614_08350</name>
</gene>
<dbReference type="Proteomes" id="UP000594873">
    <property type="component" value="Chromosome"/>
</dbReference>
<protein>
    <submittedName>
        <fullName evidence="1">Uncharacterized protein</fullName>
    </submittedName>
</protein>
<evidence type="ECO:0000313" key="2">
    <source>
        <dbReference type="Proteomes" id="UP000594873"/>
    </source>
</evidence>
<reference evidence="1 2" key="1">
    <citation type="submission" date="2020-11" db="EMBL/GenBank/DDBJ databases">
        <title>Genome seq and assembly of Sphingosinicella sp.</title>
        <authorList>
            <person name="Chhetri G."/>
        </authorList>
    </citation>
    <scope>NUCLEOTIDE SEQUENCE [LARGE SCALE GENOMIC DNA]</scope>
    <source>
        <strain evidence="1 2">UDD2</strain>
    </source>
</reference>
<sequence>MSLDANFVLNSIASLLTADRQAAAFAHYPTLRIHTRNLHNALSIAINDVNQVITMWRAELLAEPSIAVHVEPTPANAYRVIAPILIQNVHQTAAFLLEETRPAPAVGLEDAEKTKPSYSDFIKLGSAVRCFLDALVQAAYQLATFNGLQLNYKFLQSLLSFASVAPPALHANIVSPDIQAALDAYLALSSKDRRNSSFTKDAHGQFPQRLDVAAERANLPEQLRNNLKLVFSFCSDFVHSGYISVLALDDPTDSVIMGGSGDAFVSRAENFAEVKLRLLETCTGAYTHLLIPILEQAIGETLRTAIMPSWTITLESARTSLQMVTRDVHRRLVEPVRRSLITNGENACIECRCGGHVDLAPPHHAWDRYCGRCGAQFTLLELPDEVDYIISDLGAGDVLGSDAPKIAVLPSDLRAKLERLVERHRPTRDSEEFKYVVISDLARCDEKSLAVPSMCTTAPAGDVSTPLRCFVPAKSLERCAVVQVRCNCGASVDYQVTDATLVADCDGCGTRIGLIGVSGDGVEIITGLGANQQAVSIQARDRFTVPGIAINGYHNRTMVGAAAQSG</sequence>
<name>A0A7T2GIX2_9SPHN</name>
<organism evidence="1 2">
    <name type="scientific">Allosphingosinicella flava</name>
    <dbReference type="NCBI Taxonomy" id="2771430"/>
    <lineage>
        <taxon>Bacteria</taxon>
        <taxon>Pseudomonadati</taxon>
        <taxon>Pseudomonadota</taxon>
        <taxon>Alphaproteobacteria</taxon>
        <taxon>Sphingomonadales</taxon>
        <taxon>Sphingomonadaceae</taxon>
        <taxon>Allosphingosinicella</taxon>
    </lineage>
</organism>
<dbReference type="AlphaFoldDB" id="A0A7T2GIX2"/>
<dbReference type="RefSeq" id="WP_200970890.1">
    <property type="nucleotide sequence ID" value="NZ_CP065592.1"/>
</dbReference>
<evidence type="ECO:0000313" key="1">
    <source>
        <dbReference type="EMBL" id="QPQ54363.1"/>
    </source>
</evidence>
<dbReference type="KEGG" id="sflv:IC614_08350"/>
<proteinExistence type="predicted"/>